<dbReference type="EMBL" id="JBANAX010000695">
    <property type="protein sequence ID" value="KAL1197116.1"/>
    <property type="molecule type" value="Genomic_DNA"/>
</dbReference>
<keyword evidence="1" id="KW-0479">Metal-binding</keyword>
<accession>A0ABD1AE65</accession>
<dbReference type="Proteomes" id="UP001558713">
    <property type="component" value="Unassembled WGS sequence"/>
</dbReference>
<keyword evidence="1" id="KW-0862">Zinc</keyword>
<protein>
    <submittedName>
        <fullName evidence="3">E3 ubiquitin-protein ligase ATL15</fullName>
    </submittedName>
</protein>
<evidence type="ECO:0000259" key="2">
    <source>
        <dbReference type="PROSITE" id="PS50089"/>
    </source>
</evidence>
<dbReference type="PANTHER" id="PTHR22765:SF434">
    <property type="entry name" value="GB|AAD18119.1-RELATED"/>
    <property type="match status" value="1"/>
</dbReference>
<dbReference type="SMART" id="SM00184">
    <property type="entry name" value="RING"/>
    <property type="match status" value="1"/>
</dbReference>
<dbReference type="FunFam" id="3.30.40.10:FF:000985">
    <property type="entry name" value="RING/U-box superfamily protein"/>
    <property type="match status" value="1"/>
</dbReference>
<feature type="domain" description="RING-type" evidence="2">
    <location>
        <begin position="152"/>
        <end position="196"/>
    </location>
</feature>
<evidence type="ECO:0000313" key="3">
    <source>
        <dbReference type="EMBL" id="KAL1197116.1"/>
    </source>
</evidence>
<dbReference type="Gene3D" id="3.30.40.10">
    <property type="entry name" value="Zinc/RING finger domain, C3HC4 (zinc finger)"/>
    <property type="match status" value="1"/>
</dbReference>
<dbReference type="InterPro" id="IPR013083">
    <property type="entry name" value="Znf_RING/FYVE/PHD"/>
</dbReference>
<dbReference type="InterPro" id="IPR051826">
    <property type="entry name" value="E3_ubiquitin-ligase_domain"/>
</dbReference>
<dbReference type="SUPFAM" id="SSF57850">
    <property type="entry name" value="RING/U-box"/>
    <property type="match status" value="1"/>
</dbReference>
<dbReference type="PROSITE" id="PS50089">
    <property type="entry name" value="ZF_RING_2"/>
    <property type="match status" value="1"/>
</dbReference>
<organism evidence="3 4">
    <name type="scientific">Cardamine amara subsp. amara</name>
    <dbReference type="NCBI Taxonomy" id="228776"/>
    <lineage>
        <taxon>Eukaryota</taxon>
        <taxon>Viridiplantae</taxon>
        <taxon>Streptophyta</taxon>
        <taxon>Embryophyta</taxon>
        <taxon>Tracheophyta</taxon>
        <taxon>Spermatophyta</taxon>
        <taxon>Magnoliopsida</taxon>
        <taxon>eudicotyledons</taxon>
        <taxon>Gunneridae</taxon>
        <taxon>Pentapetalae</taxon>
        <taxon>rosids</taxon>
        <taxon>malvids</taxon>
        <taxon>Brassicales</taxon>
        <taxon>Brassicaceae</taxon>
        <taxon>Cardamineae</taxon>
        <taxon>Cardamine</taxon>
    </lineage>
</organism>
<name>A0ABD1AE65_CARAN</name>
<dbReference type="AlphaFoldDB" id="A0ABD1AE65"/>
<reference evidence="3 4" key="1">
    <citation type="submission" date="2024-04" db="EMBL/GenBank/DDBJ databases">
        <title>Genome assembly C_amara_ONT_v2.</title>
        <authorList>
            <person name="Yant L."/>
            <person name="Moore C."/>
            <person name="Slenker M."/>
        </authorList>
    </citation>
    <scope>NUCLEOTIDE SEQUENCE [LARGE SCALE GENOMIC DNA]</scope>
    <source>
        <tissue evidence="3">Leaf</tissue>
    </source>
</reference>
<proteinExistence type="predicted"/>
<sequence length="207" mass="23941">MNTDTWENPKFTSVATYLPQYLGFENTVSIYLYDEIKQLAEDQNGMVTDLGSYLVFNSSIEFFSLHHIFECLRGFNIDPQLFEFLSDDIVHRCANLPQPFAAFFNVKVAREVRIMLPSVSVPSKAASSDVFQRLIEEQTVESVDLGKEEQTCLVCLEDLSESSSNNIIRMPKCLHLFHQDCIFEWLRHQNSCPLCRRVPYDQVHETE</sequence>
<evidence type="ECO:0000313" key="4">
    <source>
        <dbReference type="Proteomes" id="UP001558713"/>
    </source>
</evidence>
<gene>
    <name evidence="3" type="ORF">V5N11_001996</name>
</gene>
<dbReference type="Pfam" id="PF13639">
    <property type="entry name" value="zf-RING_2"/>
    <property type="match status" value="1"/>
</dbReference>
<dbReference type="GO" id="GO:0008270">
    <property type="term" value="F:zinc ion binding"/>
    <property type="evidence" value="ECO:0007669"/>
    <property type="project" value="UniProtKB-KW"/>
</dbReference>
<keyword evidence="1" id="KW-0863">Zinc-finger</keyword>
<dbReference type="PANTHER" id="PTHR22765">
    <property type="entry name" value="RING FINGER AND PROTEASE ASSOCIATED DOMAIN-CONTAINING"/>
    <property type="match status" value="1"/>
</dbReference>
<keyword evidence="4" id="KW-1185">Reference proteome</keyword>
<evidence type="ECO:0000256" key="1">
    <source>
        <dbReference type="PROSITE-ProRule" id="PRU00175"/>
    </source>
</evidence>
<dbReference type="InterPro" id="IPR001841">
    <property type="entry name" value="Znf_RING"/>
</dbReference>
<comment type="caution">
    <text evidence="3">The sequence shown here is derived from an EMBL/GenBank/DDBJ whole genome shotgun (WGS) entry which is preliminary data.</text>
</comment>